<gene>
    <name evidence="5" type="primary">Ctsz</name>
    <name evidence="5" type="ORF">SNEC2469_LOCUS14153</name>
</gene>
<feature type="chain" id="PRO_5033015725" evidence="3">
    <location>
        <begin position="18"/>
        <end position="1193"/>
    </location>
</feature>
<dbReference type="OrthoDB" id="190265at2759"/>
<name>A0A812SUP3_9DINO</name>
<dbReference type="EMBL" id="CAJNJA010022653">
    <property type="protein sequence ID" value="CAE7497507.1"/>
    <property type="molecule type" value="Genomic_DNA"/>
</dbReference>
<dbReference type="InterPro" id="IPR000668">
    <property type="entry name" value="Peptidase_C1A_C"/>
</dbReference>
<dbReference type="GO" id="GO:0006508">
    <property type="term" value="P:proteolysis"/>
    <property type="evidence" value="ECO:0007669"/>
    <property type="project" value="InterPro"/>
</dbReference>
<dbReference type="Pfam" id="PF00112">
    <property type="entry name" value="Peptidase_C1"/>
    <property type="match status" value="1"/>
</dbReference>
<organism evidence="5 6">
    <name type="scientific">Symbiodinium necroappetens</name>
    <dbReference type="NCBI Taxonomy" id="1628268"/>
    <lineage>
        <taxon>Eukaryota</taxon>
        <taxon>Sar</taxon>
        <taxon>Alveolata</taxon>
        <taxon>Dinophyceae</taxon>
        <taxon>Suessiales</taxon>
        <taxon>Symbiodiniaceae</taxon>
        <taxon>Symbiodinium</taxon>
    </lineage>
</organism>
<evidence type="ECO:0000313" key="6">
    <source>
        <dbReference type="Proteomes" id="UP000601435"/>
    </source>
</evidence>
<dbReference type="PROSITE" id="PS00640">
    <property type="entry name" value="THIOL_PROTEASE_ASN"/>
    <property type="match status" value="1"/>
</dbReference>
<protein>
    <submittedName>
        <fullName evidence="5">Ctsz protein</fullName>
    </submittedName>
</protein>
<sequence>MKFSSAIAILGFGVAAAQTDRRHRSELLPRAEVEKLGVVWRGNATTHQSSHDLLEATEFPSDFSWCNKDGKSYCTMSRNQHIPQYCGSCWAHGAISALGDRIKIARKAQGIDINLAVQHLLNCGGVGTCKGGSVDGPYQWLMEISKKGTGISYETANPYVACTSDSDEGFCKYVDTSCKAANVARTCGSFSQEGGPCTGLGEFPNATISDYGSISGAEAMMKEIFHRGPISCGVDANPLLNYESGIIKTQGEGVDHVVSVVGWGTDPKDGFFWVVRNSWGEYWGEMGYFRVAKGALLLEDQCSWAVPAAFTAAEKKNQVHCHEGGDNCKAKDAEQIVACKDATVFCLRPCLYPRLHVGETPPELGHLRELLELKRSWLETPVYQAALKCSVRPCAGRFRQEVLEPLSPERRAFVELLPPSPPEAFVSHCWSESFEDCILALQRYAVELRGWRSWRDCSFWLGLLSQPCALAEDFDADLRNLNFGMTASGLVVVVLGEAGSWPTRLWCLYELLQARDASLPLEICSARGVLGRRPTAKESRGFARRLLASRPDDARCGSEEDGEQLLAHLSPRGGLEALRRPLVALAGQLLCLGDTTPIVPELFGELRLRLKGGLHRGTWAEAMSGMTSRSCAVASGAVQTDEMVAFLRTPGRCLLLEGRPTTGRTLLARHVLARLAEGDGATDSRPWLPVQANCAVLGSMVRAGDEPSDLDLLGQWLTEEHGKSLLEELGPHFAGVALLLEGLERAGHSAAALARWANCWLSKPGMAKSVLLTSRPSLHEEVMGQSAAAEDSGCDLWGLADATTAEREWARAAAANLPDGGRLLQVQTQRVGDMPCFLPLARLPSSLAGMGLGGVDQQRMLEQPFSASILLHFFDRRDSSCDLSKLNCLEIYGCLADAMWQNAGWKSDSADSEGPAKSVCENALQQLALDMCSHNAHIVPVSNISDLLATPFLCRVGGRHARFAHATLQSYFAALEILRRMDVAPQVLGQSQWPQVTLFLKRGLEAAIAAACRLPNLLGKEGVERLQQCMRVALAVGADVSSIAESLTQAWEQVHAAAQESEAEEAKSCLRTWLPTSLEACLKSCLFAGGPLPLQGLLCSTLGLVGRVLRVGGGLQLSEQLLIAAQSSVGLEHKKQSVLSWQRAGDVSLEPTLHQLAHATAAGVPGLVERKDRDKHVLGRLHQLKGFASSASG</sequence>
<keyword evidence="3" id="KW-0732">Signal</keyword>
<comment type="caution">
    <text evidence="5">The sequence shown here is derived from an EMBL/GenBank/DDBJ whole genome shotgun (WGS) entry which is preliminary data.</text>
</comment>
<dbReference type="PANTHER" id="PTHR12411">
    <property type="entry name" value="CYSTEINE PROTEASE FAMILY C1-RELATED"/>
    <property type="match status" value="1"/>
</dbReference>
<dbReference type="InterPro" id="IPR038765">
    <property type="entry name" value="Papain-like_cys_pep_sf"/>
</dbReference>
<comment type="similarity">
    <text evidence="1">Belongs to the peptidase C1 family.</text>
</comment>
<evidence type="ECO:0000256" key="3">
    <source>
        <dbReference type="SAM" id="SignalP"/>
    </source>
</evidence>
<dbReference type="SUPFAM" id="SSF54001">
    <property type="entry name" value="Cysteine proteinases"/>
    <property type="match status" value="1"/>
</dbReference>
<feature type="signal peptide" evidence="3">
    <location>
        <begin position="1"/>
        <end position="17"/>
    </location>
</feature>
<keyword evidence="2" id="KW-0865">Zymogen</keyword>
<dbReference type="SMART" id="SM00645">
    <property type="entry name" value="Pept_C1"/>
    <property type="match status" value="1"/>
</dbReference>
<dbReference type="Gene3D" id="3.90.70.10">
    <property type="entry name" value="Cysteine proteinases"/>
    <property type="match status" value="1"/>
</dbReference>
<dbReference type="InterPro" id="IPR013128">
    <property type="entry name" value="Peptidase_C1A"/>
</dbReference>
<dbReference type="GO" id="GO:0008234">
    <property type="term" value="F:cysteine-type peptidase activity"/>
    <property type="evidence" value="ECO:0007669"/>
    <property type="project" value="InterPro"/>
</dbReference>
<evidence type="ECO:0000256" key="2">
    <source>
        <dbReference type="ARBA" id="ARBA00023145"/>
    </source>
</evidence>
<accession>A0A812SUP3</accession>
<evidence type="ECO:0000256" key="1">
    <source>
        <dbReference type="ARBA" id="ARBA00008455"/>
    </source>
</evidence>
<dbReference type="Proteomes" id="UP000601435">
    <property type="component" value="Unassembled WGS sequence"/>
</dbReference>
<dbReference type="AlphaFoldDB" id="A0A812SUP3"/>
<evidence type="ECO:0000313" key="5">
    <source>
        <dbReference type="EMBL" id="CAE7497507.1"/>
    </source>
</evidence>
<keyword evidence="6" id="KW-1185">Reference proteome</keyword>
<dbReference type="InterPro" id="IPR025661">
    <property type="entry name" value="Pept_asp_AS"/>
</dbReference>
<proteinExistence type="inferred from homology"/>
<evidence type="ECO:0000259" key="4">
    <source>
        <dbReference type="SMART" id="SM00645"/>
    </source>
</evidence>
<reference evidence="5" key="1">
    <citation type="submission" date="2021-02" db="EMBL/GenBank/DDBJ databases">
        <authorList>
            <person name="Dougan E. K."/>
            <person name="Rhodes N."/>
            <person name="Thang M."/>
            <person name="Chan C."/>
        </authorList>
    </citation>
    <scope>NUCLEOTIDE SEQUENCE</scope>
</reference>
<feature type="domain" description="Peptidase C1A papain C-terminal" evidence="4">
    <location>
        <begin position="59"/>
        <end position="306"/>
    </location>
</feature>